<evidence type="ECO:0000256" key="1">
    <source>
        <dbReference type="SAM" id="MobiDB-lite"/>
    </source>
</evidence>
<proteinExistence type="predicted"/>
<dbReference type="OrthoDB" id="260697at2157"/>
<dbReference type="Proteomes" id="UP000011575">
    <property type="component" value="Unassembled WGS sequence"/>
</dbReference>
<dbReference type="Gene3D" id="3.40.50.12370">
    <property type="match status" value="1"/>
</dbReference>
<sequence>MTLVVVPVRYPPSSHSEATLREAVRIAEERDADLTILHVDLYQNSGGVSRSSLKREVERRLGRLDRARYVVRRGFLVEETILEEIIAEGADVVVIGSKQAGRWRRMVQKLLSDPDIDTYLRSELDCTVITVDADGGITSNEAEESGVGGADEPPLPGDNADD</sequence>
<keyword evidence="4" id="KW-1185">Reference proteome</keyword>
<gene>
    <name evidence="3" type="ORF">C461_07144</name>
</gene>
<dbReference type="STRING" id="1230454.C461_07144"/>
<evidence type="ECO:0000313" key="4">
    <source>
        <dbReference type="Proteomes" id="UP000011575"/>
    </source>
</evidence>
<name>M0PCB3_9EURY</name>
<dbReference type="InterPro" id="IPR006016">
    <property type="entry name" value="UspA"/>
</dbReference>
<evidence type="ECO:0000313" key="3">
    <source>
        <dbReference type="EMBL" id="EMA67483.1"/>
    </source>
</evidence>
<comment type="caution">
    <text evidence="3">The sequence shown here is derived from an EMBL/GenBank/DDBJ whole genome shotgun (WGS) entry which is preliminary data.</text>
</comment>
<dbReference type="SUPFAM" id="SSF52402">
    <property type="entry name" value="Adenine nucleotide alpha hydrolases-like"/>
    <property type="match status" value="1"/>
</dbReference>
<feature type="region of interest" description="Disordered" evidence="1">
    <location>
        <begin position="135"/>
        <end position="162"/>
    </location>
</feature>
<dbReference type="AlphaFoldDB" id="M0PCB3"/>
<dbReference type="RefSeq" id="WP_007999900.1">
    <property type="nucleotide sequence ID" value="NZ_AOJI01000022.1"/>
</dbReference>
<dbReference type="PATRIC" id="fig|1230454.4.peg.1445"/>
<protein>
    <submittedName>
        <fullName evidence="3">UspA domain protein</fullName>
    </submittedName>
</protein>
<organism evidence="3 4">
    <name type="scientific">Halorubrum aidingense JCM 13560</name>
    <dbReference type="NCBI Taxonomy" id="1230454"/>
    <lineage>
        <taxon>Archaea</taxon>
        <taxon>Methanobacteriati</taxon>
        <taxon>Methanobacteriota</taxon>
        <taxon>Stenosarchaea group</taxon>
        <taxon>Halobacteria</taxon>
        <taxon>Halobacteriales</taxon>
        <taxon>Haloferacaceae</taxon>
        <taxon>Halorubrum</taxon>
    </lineage>
</organism>
<reference evidence="3 4" key="1">
    <citation type="journal article" date="2014" name="PLoS Genet.">
        <title>Phylogenetically driven sequencing of extremely halophilic archaea reveals strategies for static and dynamic osmo-response.</title>
        <authorList>
            <person name="Becker E.A."/>
            <person name="Seitzer P.M."/>
            <person name="Tritt A."/>
            <person name="Larsen D."/>
            <person name="Krusor M."/>
            <person name="Yao A.I."/>
            <person name="Wu D."/>
            <person name="Madern D."/>
            <person name="Eisen J.A."/>
            <person name="Darling A.E."/>
            <person name="Facciotti M.T."/>
        </authorList>
    </citation>
    <scope>NUCLEOTIDE SEQUENCE [LARGE SCALE GENOMIC DNA]</scope>
    <source>
        <strain evidence="3 4">JCM 13560</strain>
    </source>
</reference>
<evidence type="ECO:0000259" key="2">
    <source>
        <dbReference type="Pfam" id="PF00582"/>
    </source>
</evidence>
<dbReference type="Pfam" id="PF00582">
    <property type="entry name" value="Usp"/>
    <property type="match status" value="1"/>
</dbReference>
<feature type="domain" description="UspA" evidence="2">
    <location>
        <begin position="4"/>
        <end position="107"/>
    </location>
</feature>
<dbReference type="EMBL" id="AOJI01000022">
    <property type="protein sequence ID" value="EMA67483.1"/>
    <property type="molecule type" value="Genomic_DNA"/>
</dbReference>
<accession>M0PCB3</accession>